<evidence type="ECO:0000313" key="1">
    <source>
        <dbReference type="EMBL" id="KEO52447.1"/>
    </source>
</evidence>
<keyword evidence="2" id="KW-1185">Reference proteome</keyword>
<evidence type="ECO:0000313" key="2">
    <source>
        <dbReference type="Proteomes" id="UP000027463"/>
    </source>
</evidence>
<comment type="caution">
    <text evidence="1">The sequence shown here is derived from an EMBL/GenBank/DDBJ whole genome shotgun (WGS) entry which is preliminary data.</text>
</comment>
<dbReference type="EMBL" id="AUNC01000045">
    <property type="protein sequence ID" value="KEO52447.1"/>
    <property type="molecule type" value="Genomic_DNA"/>
</dbReference>
<dbReference type="Proteomes" id="UP000027463">
    <property type="component" value="Unassembled WGS sequence"/>
</dbReference>
<accession>A0ABR4TJF4</accession>
<sequence length="38" mass="4273">MPESHPAIFDEIRDMLLTSSYGDMPVAAFHGFLFSQTI</sequence>
<organism evidence="1 2">
    <name type="scientific">Thalassospira permensis NBRC 106175</name>
    <dbReference type="NCBI Taxonomy" id="1353532"/>
    <lineage>
        <taxon>Bacteria</taxon>
        <taxon>Pseudomonadati</taxon>
        <taxon>Pseudomonadota</taxon>
        <taxon>Alphaproteobacteria</taxon>
        <taxon>Rhodospirillales</taxon>
        <taxon>Thalassospiraceae</taxon>
        <taxon>Thalassospira</taxon>
    </lineage>
</organism>
<gene>
    <name evidence="1" type="ORF">SMB34_07350</name>
</gene>
<reference evidence="1 2" key="1">
    <citation type="submission" date="2013-07" db="EMBL/GenBank/DDBJ databases">
        <title>Thalassospira permensis NBRC 106175 Genome Sequencing.</title>
        <authorList>
            <person name="Lai Q."/>
            <person name="Shao Z."/>
        </authorList>
    </citation>
    <scope>NUCLEOTIDE SEQUENCE [LARGE SCALE GENOMIC DNA]</scope>
    <source>
        <strain evidence="1 2">NBRC 106175</strain>
    </source>
</reference>
<protein>
    <submittedName>
        <fullName evidence="1">Uncharacterized protein</fullName>
    </submittedName>
</protein>
<name>A0ABR4TJF4_9PROT</name>
<proteinExistence type="predicted"/>